<sequence length="183" mass="20371">MPESVLAWSSTKASRLTPSAELTTKNHILVHRSAENCGSDHQLTLSLTSTRLPPPTSRHGTVQDLLETLLVKQGHNVTVNKVNPGQRLRPDVEFILSGSRDSSPGYRVPWIMEPQERGSNIRLILGIDARSWGAFRFKARLAAIQGSLEIVCSHFHYGAPNPEDEEIPLLHVETTFPPYFNTI</sequence>
<reference evidence="1 2" key="1">
    <citation type="journal article" date="2023" name="Nucleic Acids Res.">
        <title>The hologenome of Daphnia magna reveals possible DNA methylation and microbiome-mediated evolution of the host genome.</title>
        <authorList>
            <person name="Chaturvedi A."/>
            <person name="Li X."/>
            <person name="Dhandapani V."/>
            <person name="Marshall H."/>
            <person name="Kissane S."/>
            <person name="Cuenca-Cambronero M."/>
            <person name="Asole G."/>
            <person name="Calvet F."/>
            <person name="Ruiz-Romero M."/>
            <person name="Marangio P."/>
            <person name="Guigo R."/>
            <person name="Rago D."/>
            <person name="Mirbahai L."/>
            <person name="Eastwood N."/>
            <person name="Colbourne J.K."/>
            <person name="Zhou J."/>
            <person name="Mallon E."/>
            <person name="Orsini L."/>
        </authorList>
    </citation>
    <scope>NUCLEOTIDE SEQUENCE [LARGE SCALE GENOMIC DNA]</scope>
    <source>
        <strain evidence="1">LRV0_1</strain>
    </source>
</reference>
<evidence type="ECO:0000313" key="2">
    <source>
        <dbReference type="Proteomes" id="UP001234178"/>
    </source>
</evidence>
<name>A0ABQ9Z9L3_9CRUS</name>
<accession>A0ABQ9Z9L3</accession>
<evidence type="ECO:0000313" key="1">
    <source>
        <dbReference type="EMBL" id="KAK4009599.1"/>
    </source>
</evidence>
<organism evidence="1 2">
    <name type="scientific">Daphnia magna</name>
    <dbReference type="NCBI Taxonomy" id="35525"/>
    <lineage>
        <taxon>Eukaryota</taxon>
        <taxon>Metazoa</taxon>
        <taxon>Ecdysozoa</taxon>
        <taxon>Arthropoda</taxon>
        <taxon>Crustacea</taxon>
        <taxon>Branchiopoda</taxon>
        <taxon>Diplostraca</taxon>
        <taxon>Cladocera</taxon>
        <taxon>Anomopoda</taxon>
        <taxon>Daphniidae</taxon>
        <taxon>Daphnia</taxon>
    </lineage>
</organism>
<gene>
    <name evidence="1" type="ORF">OUZ56_018733</name>
</gene>
<dbReference type="Proteomes" id="UP001234178">
    <property type="component" value="Unassembled WGS sequence"/>
</dbReference>
<keyword evidence="2" id="KW-1185">Reference proteome</keyword>
<protein>
    <submittedName>
        <fullName evidence="1">Uncharacterized protein</fullName>
    </submittedName>
</protein>
<proteinExistence type="predicted"/>
<dbReference type="EMBL" id="JAOYFB010000003">
    <property type="protein sequence ID" value="KAK4009599.1"/>
    <property type="molecule type" value="Genomic_DNA"/>
</dbReference>
<comment type="caution">
    <text evidence="1">The sequence shown here is derived from an EMBL/GenBank/DDBJ whole genome shotgun (WGS) entry which is preliminary data.</text>
</comment>